<dbReference type="InterPro" id="IPR039425">
    <property type="entry name" value="RNA_pol_sigma-70-like"/>
</dbReference>
<feature type="domain" description="RNA polymerase sigma-70 region 2" evidence="5">
    <location>
        <begin position="31"/>
        <end position="96"/>
    </location>
</feature>
<feature type="domain" description="RNA polymerase sigma factor 70 region 4 type 2" evidence="6">
    <location>
        <begin position="132"/>
        <end position="183"/>
    </location>
</feature>
<dbReference type="RefSeq" id="WP_236959607.1">
    <property type="nucleotide sequence ID" value="NZ_JAETXX010000008.1"/>
</dbReference>
<evidence type="ECO:0000256" key="2">
    <source>
        <dbReference type="ARBA" id="ARBA00023015"/>
    </source>
</evidence>
<protein>
    <submittedName>
        <fullName evidence="7">Sigma-70 family RNA polymerase sigma factor</fullName>
    </submittedName>
</protein>
<dbReference type="Pfam" id="PF08281">
    <property type="entry name" value="Sigma70_r4_2"/>
    <property type="match status" value="1"/>
</dbReference>
<dbReference type="Gene3D" id="1.10.10.10">
    <property type="entry name" value="Winged helix-like DNA-binding domain superfamily/Winged helix DNA-binding domain"/>
    <property type="match status" value="1"/>
</dbReference>
<dbReference type="NCBIfam" id="TIGR02937">
    <property type="entry name" value="sigma70-ECF"/>
    <property type="match status" value="1"/>
</dbReference>
<dbReference type="Pfam" id="PF04542">
    <property type="entry name" value="Sigma70_r2"/>
    <property type="match status" value="1"/>
</dbReference>
<dbReference type="InterPro" id="IPR013324">
    <property type="entry name" value="RNA_pol_sigma_r3/r4-like"/>
</dbReference>
<dbReference type="InterPro" id="IPR036388">
    <property type="entry name" value="WH-like_DNA-bd_sf"/>
</dbReference>
<dbReference type="PANTHER" id="PTHR43133:SF51">
    <property type="entry name" value="RNA POLYMERASE SIGMA FACTOR"/>
    <property type="match status" value="1"/>
</dbReference>
<evidence type="ECO:0000259" key="6">
    <source>
        <dbReference type="Pfam" id="PF08281"/>
    </source>
</evidence>
<accession>A0ABS9J5D8</accession>
<proteinExistence type="inferred from homology"/>
<reference evidence="7 8" key="1">
    <citation type="submission" date="2021-01" db="EMBL/GenBank/DDBJ databases">
        <title>Genome sequencing of Joostella atrarenae M1-2 (= KCTC 23194).</title>
        <authorList>
            <person name="Zakaria M.R."/>
            <person name="Lam M.Q."/>
            <person name="Chong C.S."/>
        </authorList>
    </citation>
    <scope>NUCLEOTIDE SEQUENCE [LARGE SCALE GENOMIC DNA]</scope>
    <source>
        <strain evidence="7 8">M1-2</strain>
    </source>
</reference>
<dbReference type="InterPro" id="IPR013325">
    <property type="entry name" value="RNA_pol_sigma_r2"/>
</dbReference>
<dbReference type="PANTHER" id="PTHR43133">
    <property type="entry name" value="RNA POLYMERASE ECF-TYPE SIGMA FACTO"/>
    <property type="match status" value="1"/>
</dbReference>
<dbReference type="InterPro" id="IPR007627">
    <property type="entry name" value="RNA_pol_sigma70_r2"/>
</dbReference>
<dbReference type="SUPFAM" id="SSF88946">
    <property type="entry name" value="Sigma2 domain of RNA polymerase sigma factors"/>
    <property type="match status" value="1"/>
</dbReference>
<dbReference type="CDD" id="cd06171">
    <property type="entry name" value="Sigma70_r4"/>
    <property type="match status" value="1"/>
</dbReference>
<keyword evidence="4" id="KW-0804">Transcription</keyword>
<dbReference type="EMBL" id="JAETXX010000008">
    <property type="protein sequence ID" value="MCF8715642.1"/>
    <property type="molecule type" value="Genomic_DNA"/>
</dbReference>
<evidence type="ECO:0000256" key="1">
    <source>
        <dbReference type="ARBA" id="ARBA00010641"/>
    </source>
</evidence>
<evidence type="ECO:0000256" key="3">
    <source>
        <dbReference type="ARBA" id="ARBA00023082"/>
    </source>
</evidence>
<evidence type="ECO:0000256" key="4">
    <source>
        <dbReference type="ARBA" id="ARBA00023163"/>
    </source>
</evidence>
<dbReference type="InterPro" id="IPR014284">
    <property type="entry name" value="RNA_pol_sigma-70_dom"/>
</dbReference>
<organism evidence="7 8">
    <name type="scientific">Joostella atrarenae</name>
    <dbReference type="NCBI Taxonomy" id="679257"/>
    <lineage>
        <taxon>Bacteria</taxon>
        <taxon>Pseudomonadati</taxon>
        <taxon>Bacteroidota</taxon>
        <taxon>Flavobacteriia</taxon>
        <taxon>Flavobacteriales</taxon>
        <taxon>Flavobacteriaceae</taxon>
        <taxon>Joostella</taxon>
    </lineage>
</organism>
<dbReference type="SUPFAM" id="SSF88659">
    <property type="entry name" value="Sigma3 and sigma4 domains of RNA polymerase sigma factors"/>
    <property type="match status" value="1"/>
</dbReference>
<dbReference type="Gene3D" id="1.10.1740.10">
    <property type="match status" value="1"/>
</dbReference>
<keyword evidence="2" id="KW-0805">Transcription regulation</keyword>
<sequence length="190" mass="22455">MDRSQVDDNIDDETLVAKIVATNNTHLFAILYDRYSHVVYNKCLSFTHASEEAQDLTHDIFIHLFLKLKTYKGNAKFSTWLYSFTYNFCVNYVQRNMNKRNKKFILTDEIPTNTENYEEIDDENIYQMKSDNLNLALKEMEPNDKMILLMRYQDDLSIKEIQDLLEIGASAVKMRLNRAKGRLIEIYNNL</sequence>
<name>A0ABS9J5D8_9FLAO</name>
<keyword evidence="3" id="KW-0731">Sigma factor</keyword>
<comment type="caution">
    <text evidence="7">The sequence shown here is derived from an EMBL/GenBank/DDBJ whole genome shotgun (WGS) entry which is preliminary data.</text>
</comment>
<dbReference type="Proteomes" id="UP000829517">
    <property type="component" value="Unassembled WGS sequence"/>
</dbReference>
<evidence type="ECO:0000259" key="5">
    <source>
        <dbReference type="Pfam" id="PF04542"/>
    </source>
</evidence>
<comment type="similarity">
    <text evidence="1">Belongs to the sigma-70 factor family. ECF subfamily.</text>
</comment>
<gene>
    <name evidence="7" type="ORF">JM658_12470</name>
</gene>
<evidence type="ECO:0000313" key="7">
    <source>
        <dbReference type="EMBL" id="MCF8715642.1"/>
    </source>
</evidence>
<evidence type="ECO:0000313" key="8">
    <source>
        <dbReference type="Proteomes" id="UP000829517"/>
    </source>
</evidence>
<dbReference type="InterPro" id="IPR013249">
    <property type="entry name" value="RNA_pol_sigma70_r4_t2"/>
</dbReference>
<keyword evidence="8" id="KW-1185">Reference proteome</keyword>